<proteinExistence type="predicted"/>
<organism evidence="1 2">
    <name type="scientific">Reticulibacter mediterranei</name>
    <dbReference type="NCBI Taxonomy" id="2778369"/>
    <lineage>
        <taxon>Bacteria</taxon>
        <taxon>Bacillati</taxon>
        <taxon>Chloroflexota</taxon>
        <taxon>Ktedonobacteria</taxon>
        <taxon>Ktedonobacterales</taxon>
        <taxon>Reticulibacteraceae</taxon>
        <taxon>Reticulibacter</taxon>
    </lineage>
</organism>
<dbReference type="Proteomes" id="UP000597444">
    <property type="component" value="Unassembled WGS sequence"/>
</dbReference>
<evidence type="ECO:0000313" key="2">
    <source>
        <dbReference type="Proteomes" id="UP000597444"/>
    </source>
</evidence>
<protein>
    <submittedName>
        <fullName evidence="1">Uncharacterized protein</fullName>
    </submittedName>
</protein>
<sequence length="39" mass="4176">MLDGASVLQSAPQVLTPKMIDDLRAALAHITVSQEPETQ</sequence>
<dbReference type="EMBL" id="BNJK01000001">
    <property type="protein sequence ID" value="GHO95396.1"/>
    <property type="molecule type" value="Genomic_DNA"/>
</dbReference>
<dbReference type="AlphaFoldDB" id="A0A8J3IIY4"/>
<name>A0A8J3IIY4_9CHLR</name>
<keyword evidence="2" id="KW-1185">Reference proteome</keyword>
<comment type="caution">
    <text evidence="1">The sequence shown here is derived from an EMBL/GenBank/DDBJ whole genome shotgun (WGS) entry which is preliminary data.</text>
</comment>
<gene>
    <name evidence="1" type="ORF">KSF_054440</name>
</gene>
<reference evidence="1" key="1">
    <citation type="submission" date="2020-10" db="EMBL/GenBank/DDBJ databases">
        <title>Taxonomic study of unclassified bacteria belonging to the class Ktedonobacteria.</title>
        <authorList>
            <person name="Yabe S."/>
            <person name="Wang C.M."/>
            <person name="Zheng Y."/>
            <person name="Sakai Y."/>
            <person name="Cavaletti L."/>
            <person name="Monciardini P."/>
            <person name="Donadio S."/>
        </authorList>
    </citation>
    <scope>NUCLEOTIDE SEQUENCE</scope>
    <source>
        <strain evidence="1">ID150040</strain>
    </source>
</reference>
<accession>A0A8J3IIY4</accession>
<evidence type="ECO:0000313" key="1">
    <source>
        <dbReference type="EMBL" id="GHO95396.1"/>
    </source>
</evidence>